<dbReference type="Gene3D" id="3.90.110.10">
    <property type="entry name" value="Lactate dehydrogenase/glycoside hydrolase, family 4, C-terminal"/>
    <property type="match status" value="1"/>
</dbReference>
<comment type="caution">
    <text evidence="7">The sequence shown here is derived from an EMBL/GenBank/DDBJ whole genome shotgun (WGS) entry which is preliminary data.</text>
</comment>
<dbReference type="Gene3D" id="3.40.50.720">
    <property type="entry name" value="NAD(P)-binding Rossmann-like Domain"/>
    <property type="match status" value="1"/>
</dbReference>
<evidence type="ECO:0000256" key="3">
    <source>
        <dbReference type="ARBA" id="ARBA00023027"/>
    </source>
</evidence>
<evidence type="ECO:0000256" key="4">
    <source>
        <dbReference type="RuleBase" id="RU003369"/>
    </source>
</evidence>
<dbReference type="Proteomes" id="UP000256324">
    <property type="component" value="Unassembled WGS sequence"/>
</dbReference>
<dbReference type="InterPro" id="IPR001557">
    <property type="entry name" value="L-lactate/malate_DH"/>
</dbReference>
<dbReference type="RefSeq" id="WP_115939099.1">
    <property type="nucleotide sequence ID" value="NZ_PCZS01000002.1"/>
</dbReference>
<keyword evidence="3" id="KW-0520">NAD</keyword>
<dbReference type="SUPFAM" id="SSF56327">
    <property type="entry name" value="LDH C-terminal domain-like"/>
    <property type="match status" value="1"/>
</dbReference>
<evidence type="ECO:0000313" key="7">
    <source>
        <dbReference type="EMBL" id="REB69452.1"/>
    </source>
</evidence>
<feature type="domain" description="Lactate/malate dehydrogenase C-terminal" evidence="6">
    <location>
        <begin position="163"/>
        <end position="326"/>
    </location>
</feature>
<evidence type="ECO:0000256" key="1">
    <source>
        <dbReference type="ARBA" id="ARBA00006054"/>
    </source>
</evidence>
<dbReference type="SUPFAM" id="SSF51735">
    <property type="entry name" value="NAD(P)-binding Rossmann-fold domains"/>
    <property type="match status" value="1"/>
</dbReference>
<dbReference type="EMBL" id="PCZS01000002">
    <property type="protein sequence ID" value="REB69452.1"/>
    <property type="molecule type" value="Genomic_DNA"/>
</dbReference>
<organism evidence="7 8">
    <name type="scientific">Cutibacterium namnetense</name>
    <dbReference type="NCBI Taxonomy" id="1574624"/>
    <lineage>
        <taxon>Bacteria</taxon>
        <taxon>Bacillati</taxon>
        <taxon>Actinomycetota</taxon>
        <taxon>Actinomycetes</taxon>
        <taxon>Propionibacteriales</taxon>
        <taxon>Propionibacteriaceae</taxon>
        <taxon>Cutibacterium</taxon>
    </lineage>
</organism>
<dbReference type="CDD" id="cd05290">
    <property type="entry name" value="LDH_3"/>
    <property type="match status" value="1"/>
</dbReference>
<protein>
    <submittedName>
        <fullName evidence="7">Lactate dehydrogenase</fullName>
    </submittedName>
</protein>
<accession>A0ABX9IA13</accession>
<sequence length="342" mass="35719">MNVNGRITSMSTAPHLVVIGIGHVGSDVVTNAAALGLFSRISLIDVDEKVRDGQALDNHQATAVAPAMTSTITAADYDACRSADAIIISAGPSVLPDSYGGGHDSRNSLAQINSKVIREVMGNICQYTHSAPIILITNPLDVNVHIAATEFDYPSNLVVGTGTALDSARLRRHLADWAGVSPDSVQAFMLGEHGATAFPYLSHASIGGLTLAEATTALGLEPLSPEQVGNSVVQSAFDVLEGKGWTSSGISKAAVSLARAMLLDQRSIHPVCTLADGVLGFHGEVSLSLPAVVGGHGVEHHLDIVLDEWEQEKLLPSAAAVREVYESVRSSGNGTELNPRRG</sequence>
<proteinExistence type="inferred from homology"/>
<dbReference type="InterPro" id="IPR015955">
    <property type="entry name" value="Lactate_DH/Glyco_Ohase_4_C"/>
</dbReference>
<dbReference type="InterPro" id="IPR001236">
    <property type="entry name" value="Lactate/malate_DH_N"/>
</dbReference>
<dbReference type="InterPro" id="IPR036291">
    <property type="entry name" value="NAD(P)-bd_dom_sf"/>
</dbReference>
<reference evidence="7 8" key="1">
    <citation type="submission" date="2017-09" db="EMBL/GenBank/DDBJ databases">
        <authorList>
            <person name="Bumgarner R.E."/>
        </authorList>
    </citation>
    <scope>NUCLEOTIDE SEQUENCE [LARGE SCALE GENOMIC DNA]</scope>
    <source>
        <strain evidence="7 8">T34998</strain>
    </source>
</reference>
<gene>
    <name evidence="7" type="ORF">CP880_08575</name>
</gene>
<dbReference type="Pfam" id="PF00056">
    <property type="entry name" value="Ldh_1_N"/>
    <property type="match status" value="1"/>
</dbReference>
<dbReference type="Pfam" id="PF02866">
    <property type="entry name" value="Ldh_1_C"/>
    <property type="match status" value="1"/>
</dbReference>
<name>A0ABX9IA13_9ACTN</name>
<dbReference type="PANTHER" id="PTHR43128:SF16">
    <property type="entry name" value="L-LACTATE DEHYDROGENASE"/>
    <property type="match status" value="1"/>
</dbReference>
<dbReference type="InterPro" id="IPR022383">
    <property type="entry name" value="Lactate/malate_DH_C"/>
</dbReference>
<keyword evidence="2 4" id="KW-0560">Oxidoreductase</keyword>
<keyword evidence="8" id="KW-1185">Reference proteome</keyword>
<evidence type="ECO:0000259" key="6">
    <source>
        <dbReference type="Pfam" id="PF02866"/>
    </source>
</evidence>
<dbReference type="PRINTS" id="PR00086">
    <property type="entry name" value="LLDHDRGNASE"/>
</dbReference>
<dbReference type="PIRSF" id="PIRSF000102">
    <property type="entry name" value="Lac_mal_DH"/>
    <property type="match status" value="1"/>
</dbReference>
<dbReference type="PANTHER" id="PTHR43128">
    <property type="entry name" value="L-2-HYDROXYCARBOXYLATE DEHYDROGENASE (NAD(P)(+))"/>
    <property type="match status" value="1"/>
</dbReference>
<feature type="domain" description="Lactate/malate dehydrogenase N-terminal" evidence="5">
    <location>
        <begin position="16"/>
        <end position="160"/>
    </location>
</feature>
<evidence type="ECO:0000259" key="5">
    <source>
        <dbReference type="Pfam" id="PF00056"/>
    </source>
</evidence>
<evidence type="ECO:0000313" key="8">
    <source>
        <dbReference type="Proteomes" id="UP000256324"/>
    </source>
</evidence>
<comment type="similarity">
    <text evidence="1">Belongs to the LDH/MDH superfamily. LDH family.</text>
</comment>
<evidence type="ECO:0000256" key="2">
    <source>
        <dbReference type="ARBA" id="ARBA00023002"/>
    </source>
</evidence>